<keyword evidence="3 6" id="KW-0812">Transmembrane</keyword>
<proteinExistence type="inferred from homology"/>
<dbReference type="Proteomes" id="UP001152649">
    <property type="component" value="Unassembled WGS sequence"/>
</dbReference>
<dbReference type="GO" id="GO:0022857">
    <property type="term" value="F:transmembrane transporter activity"/>
    <property type="evidence" value="ECO:0007669"/>
    <property type="project" value="InterPro"/>
</dbReference>
<feature type="transmembrane region" description="Helical" evidence="6">
    <location>
        <begin position="130"/>
        <end position="149"/>
    </location>
</feature>
<feature type="transmembrane region" description="Helical" evidence="6">
    <location>
        <begin position="403"/>
        <end position="424"/>
    </location>
</feature>
<name>A0A9W4NUE5_9EURO</name>
<feature type="transmembrane region" description="Helical" evidence="6">
    <location>
        <begin position="249"/>
        <end position="269"/>
    </location>
</feature>
<dbReference type="Pfam" id="PF07690">
    <property type="entry name" value="MFS_1"/>
    <property type="match status" value="1"/>
</dbReference>
<evidence type="ECO:0000256" key="2">
    <source>
        <dbReference type="ARBA" id="ARBA00008335"/>
    </source>
</evidence>
<dbReference type="CDD" id="cd17323">
    <property type="entry name" value="MFS_Tpo1_MDR_like"/>
    <property type="match status" value="1"/>
</dbReference>
<comment type="caution">
    <text evidence="8">The sequence shown here is derived from an EMBL/GenBank/DDBJ whole genome shotgun (WGS) entry which is preliminary data.</text>
</comment>
<organism evidence="8 9">
    <name type="scientific">Penicillium salamii</name>
    <dbReference type="NCBI Taxonomy" id="1612424"/>
    <lineage>
        <taxon>Eukaryota</taxon>
        <taxon>Fungi</taxon>
        <taxon>Dikarya</taxon>
        <taxon>Ascomycota</taxon>
        <taxon>Pezizomycotina</taxon>
        <taxon>Eurotiomycetes</taxon>
        <taxon>Eurotiomycetidae</taxon>
        <taxon>Eurotiales</taxon>
        <taxon>Aspergillaceae</taxon>
        <taxon>Penicillium</taxon>
    </lineage>
</organism>
<keyword evidence="4 6" id="KW-1133">Transmembrane helix</keyword>
<dbReference type="Gene3D" id="1.20.1250.20">
    <property type="entry name" value="MFS general substrate transporter like domains"/>
    <property type="match status" value="1"/>
</dbReference>
<dbReference type="PROSITE" id="PS50850">
    <property type="entry name" value="MFS"/>
    <property type="match status" value="1"/>
</dbReference>
<dbReference type="InterPro" id="IPR011701">
    <property type="entry name" value="MFS"/>
</dbReference>
<evidence type="ECO:0000313" key="9">
    <source>
        <dbReference type="Proteomes" id="UP001152649"/>
    </source>
</evidence>
<feature type="transmembrane region" description="Helical" evidence="6">
    <location>
        <begin position="363"/>
        <end position="382"/>
    </location>
</feature>
<dbReference type="AlphaFoldDB" id="A0A9W4NUE5"/>
<keyword evidence="5 6" id="KW-0472">Membrane</keyword>
<accession>A0A9W4NUE5</accession>
<dbReference type="GO" id="GO:0016020">
    <property type="term" value="C:membrane"/>
    <property type="evidence" value="ECO:0007669"/>
    <property type="project" value="UniProtKB-SubCell"/>
</dbReference>
<feature type="transmembrane region" description="Helical" evidence="6">
    <location>
        <begin position="318"/>
        <end position="343"/>
    </location>
</feature>
<dbReference type="FunFam" id="1.20.1250.20:FF:000011">
    <property type="entry name" value="MFS multidrug transporter, putative"/>
    <property type="match status" value="1"/>
</dbReference>
<dbReference type="InterPro" id="IPR036259">
    <property type="entry name" value="MFS_trans_sf"/>
</dbReference>
<dbReference type="EMBL" id="CAJVPG010000429">
    <property type="protein sequence ID" value="CAG8412150.1"/>
    <property type="molecule type" value="Genomic_DNA"/>
</dbReference>
<evidence type="ECO:0000256" key="3">
    <source>
        <dbReference type="ARBA" id="ARBA00022692"/>
    </source>
</evidence>
<feature type="transmembrane region" description="Helical" evidence="6">
    <location>
        <begin position="430"/>
        <end position="453"/>
    </location>
</feature>
<feature type="domain" description="Major facilitator superfamily (MFS) profile" evidence="7">
    <location>
        <begin position="94"/>
        <end position="524"/>
    </location>
</feature>
<evidence type="ECO:0000256" key="4">
    <source>
        <dbReference type="ARBA" id="ARBA00022989"/>
    </source>
</evidence>
<comment type="similarity">
    <text evidence="2">Belongs to the major facilitator superfamily.</text>
</comment>
<dbReference type="PANTHER" id="PTHR23502">
    <property type="entry name" value="MAJOR FACILITATOR SUPERFAMILY"/>
    <property type="match status" value="1"/>
</dbReference>
<sequence length="532" mass="57802">MFVTRVLTKALCLFSNLTTYLDPSPHSSLDDPKVFPSKGLFSPKNVHRMPPDRHLENCLGNEDDTSLPAEISDWDRSENLANPMNWSASKKIMTVGTVSVFNFLTPLGSAMFAPGVTQVMNGFHSTSKPISSFVVSVYLLGFAFGPLVVTPLSELYGRLPLYHACNVLFTVFNITCAVAPSMSSLIAFRFLAGSFGSAPLALGAGTLADCIAPDRRGLAISVWAIGPVIGPVVGPVCGGFLTQYVSWRWVFWVLAIAAGIVTVTSFVILRETYAPILLERQAKRLRRKESNSNSPSTPHTNKSPRALFMKSIVRPLHLLVLSPTVFLLSVYVAVVYGIMYLLFTTMSQVYREQYHFSASIVGLTYIGLGLGSMLGLVVTGRFSDPISRHLAARSKEGVKKPEFRLALMIPMSLCLPIGLIWYGWSAEKQVHWIMPIIGTGWVGVGVVAVFTSIQTYLVEAFTAQAASAAAANTVLRSLLGAVLPLAGPSMYDALGLGWGNSLLALIALLIFPLSLAFFKFGERIRIKFPIAP</sequence>
<reference evidence="8" key="1">
    <citation type="submission" date="2021-07" db="EMBL/GenBank/DDBJ databases">
        <authorList>
            <person name="Branca A.L. A."/>
        </authorList>
    </citation>
    <scope>NUCLEOTIDE SEQUENCE</scope>
</reference>
<evidence type="ECO:0000256" key="1">
    <source>
        <dbReference type="ARBA" id="ARBA00004141"/>
    </source>
</evidence>
<feature type="transmembrane region" description="Helical" evidence="6">
    <location>
        <begin position="498"/>
        <end position="518"/>
    </location>
</feature>
<dbReference type="InterPro" id="IPR020846">
    <property type="entry name" value="MFS_dom"/>
</dbReference>
<evidence type="ECO:0000313" key="8">
    <source>
        <dbReference type="EMBL" id="CAG8412150.1"/>
    </source>
</evidence>
<evidence type="ECO:0000256" key="6">
    <source>
        <dbReference type="SAM" id="Phobius"/>
    </source>
</evidence>
<dbReference type="PANTHER" id="PTHR23502:SF68">
    <property type="entry name" value="MULTIDRUG TRANSPORTER, PUTATIVE (AFU_ORTHOLOGUE AFUA_3G01120)-RELATED"/>
    <property type="match status" value="1"/>
</dbReference>
<feature type="transmembrane region" description="Helical" evidence="6">
    <location>
        <begin position="161"/>
        <end position="180"/>
    </location>
</feature>
<feature type="transmembrane region" description="Helical" evidence="6">
    <location>
        <begin position="92"/>
        <end position="110"/>
    </location>
</feature>
<evidence type="ECO:0000259" key="7">
    <source>
        <dbReference type="PROSITE" id="PS50850"/>
    </source>
</evidence>
<dbReference type="OrthoDB" id="3437411at2759"/>
<feature type="transmembrane region" description="Helical" evidence="6">
    <location>
        <begin position="220"/>
        <end position="243"/>
    </location>
</feature>
<gene>
    <name evidence="8" type="ORF">PSALAMII_LOCUS8936</name>
</gene>
<feature type="transmembrane region" description="Helical" evidence="6">
    <location>
        <begin position="186"/>
        <end position="208"/>
    </location>
</feature>
<comment type="subcellular location">
    <subcellularLocation>
        <location evidence="1">Membrane</location>
        <topology evidence="1">Multi-pass membrane protein</topology>
    </subcellularLocation>
</comment>
<feature type="transmembrane region" description="Helical" evidence="6">
    <location>
        <begin position="465"/>
        <end position="486"/>
    </location>
</feature>
<protein>
    <recommendedName>
        <fullName evidence="7">Major facilitator superfamily (MFS) profile domain-containing protein</fullName>
    </recommendedName>
</protein>
<dbReference type="SUPFAM" id="SSF103473">
    <property type="entry name" value="MFS general substrate transporter"/>
    <property type="match status" value="1"/>
</dbReference>
<evidence type="ECO:0000256" key="5">
    <source>
        <dbReference type="ARBA" id="ARBA00023136"/>
    </source>
</evidence>
<keyword evidence="9" id="KW-1185">Reference proteome</keyword>